<keyword evidence="8" id="KW-0963">Cytoplasm</keyword>
<dbReference type="InterPro" id="IPR035684">
    <property type="entry name" value="ArgRS_core"/>
</dbReference>
<evidence type="ECO:0000256" key="5">
    <source>
        <dbReference type="ARBA" id="ARBA00022917"/>
    </source>
</evidence>
<dbReference type="Gene3D" id="1.10.730.10">
    <property type="entry name" value="Isoleucyl-tRNA Synthetase, Domain 1"/>
    <property type="match status" value="1"/>
</dbReference>
<evidence type="ECO:0000259" key="10">
    <source>
        <dbReference type="SMART" id="SM00836"/>
    </source>
</evidence>
<keyword evidence="4 8" id="KW-0067">ATP-binding</keyword>
<keyword evidence="6 8" id="KW-0030">Aminoacyl-tRNA synthetase</keyword>
<dbReference type="SMART" id="SM00836">
    <property type="entry name" value="DALR_1"/>
    <property type="match status" value="1"/>
</dbReference>
<reference evidence="12 13" key="1">
    <citation type="journal article" date="2016" name="Nat. Commun.">
        <title>Thousands of microbial genomes shed light on interconnected biogeochemical processes in an aquifer system.</title>
        <authorList>
            <person name="Anantharaman K."/>
            <person name="Brown C.T."/>
            <person name="Hug L.A."/>
            <person name="Sharon I."/>
            <person name="Castelle C.J."/>
            <person name="Probst A.J."/>
            <person name="Thomas B.C."/>
            <person name="Singh A."/>
            <person name="Wilkins M.J."/>
            <person name="Karaoz U."/>
            <person name="Brodie E.L."/>
            <person name="Williams K.H."/>
            <person name="Hubbard S.S."/>
            <person name="Banfield J.F."/>
        </authorList>
    </citation>
    <scope>NUCLEOTIDE SEQUENCE [LARGE SCALE GENOMIC DNA]</scope>
</reference>
<evidence type="ECO:0000256" key="2">
    <source>
        <dbReference type="ARBA" id="ARBA00022598"/>
    </source>
</evidence>
<evidence type="ECO:0000313" key="13">
    <source>
        <dbReference type="Proteomes" id="UP000176501"/>
    </source>
</evidence>
<dbReference type="InterPro" id="IPR008909">
    <property type="entry name" value="DALR_anticod-bd"/>
</dbReference>
<evidence type="ECO:0000256" key="4">
    <source>
        <dbReference type="ARBA" id="ARBA00022840"/>
    </source>
</evidence>
<sequence>MHAIQQAKQQVLTELKKAVGKEFTPSIEDLSYPPDAKMGDLSFACFVLAKGLKRNPSEIATEIAAKIGPKGFVKSIVALGPYVNFTLDGAAFGDLVAREISEQAGAYGASSVGENKKIMVEYAQPNTHKEIHVGHLRNFMVGQTLVDVLRTNGYDVIPTSYINDLGANVARCVWAVRNVAGGVVPEGEDPMSFLQRMYVEATARGEADQKVKEEVSAIQRDLEDGKGPLLSTWKKTWKWSVAYIKSVFKELGLPIDVWYFESDLIGDAKRTIEDLIERGIVTSSQGAWIVDLESEGLGANLLVKSDGTLLYNAKDIVLALRKEEDYHPARSLYVIDARQSLAMQQLFATLKRMGFSKELQHVSYEFVTLKEGAMSSRKGNVIRYETFRDEMLAIAAKETASRHAEWDQKKVSKVARAVAFSAIRFGMLKQDLDRKIVFDPKEAMSFDGFTGPYLLYSFARMQSILKKAKGTKKGKEARKAIAMLPVERRLLLALAKYPEIVFTAGQTLRLSPVPQYLFELSKTFSEFYDQAPVLSAAPELAAFRLRLVVSTAQVLENGLNLLGIEPILEM</sequence>
<comment type="catalytic activity">
    <reaction evidence="7 8">
        <text>tRNA(Arg) + L-arginine + ATP = L-arginyl-tRNA(Arg) + AMP + diphosphate</text>
        <dbReference type="Rhea" id="RHEA:20301"/>
        <dbReference type="Rhea" id="RHEA-COMP:9658"/>
        <dbReference type="Rhea" id="RHEA-COMP:9673"/>
        <dbReference type="ChEBI" id="CHEBI:30616"/>
        <dbReference type="ChEBI" id="CHEBI:32682"/>
        <dbReference type="ChEBI" id="CHEBI:33019"/>
        <dbReference type="ChEBI" id="CHEBI:78442"/>
        <dbReference type="ChEBI" id="CHEBI:78513"/>
        <dbReference type="ChEBI" id="CHEBI:456215"/>
        <dbReference type="EC" id="6.1.1.19"/>
    </reaction>
</comment>
<dbReference type="PANTHER" id="PTHR11956:SF5">
    <property type="entry name" value="ARGININE--TRNA LIGASE, CYTOPLASMIC"/>
    <property type="match status" value="1"/>
</dbReference>
<dbReference type="EC" id="6.1.1.19" evidence="8"/>
<dbReference type="PANTHER" id="PTHR11956">
    <property type="entry name" value="ARGINYL-TRNA SYNTHETASE"/>
    <property type="match status" value="1"/>
</dbReference>
<evidence type="ECO:0000259" key="11">
    <source>
        <dbReference type="SMART" id="SM01016"/>
    </source>
</evidence>
<accession>A0A1F7WB19</accession>
<dbReference type="InterPro" id="IPR014729">
    <property type="entry name" value="Rossmann-like_a/b/a_fold"/>
</dbReference>
<evidence type="ECO:0000256" key="6">
    <source>
        <dbReference type="ARBA" id="ARBA00023146"/>
    </source>
</evidence>
<dbReference type="Pfam" id="PF00750">
    <property type="entry name" value="tRNA-synt_1d"/>
    <property type="match status" value="1"/>
</dbReference>
<evidence type="ECO:0000313" key="12">
    <source>
        <dbReference type="EMBL" id="OGL99284.1"/>
    </source>
</evidence>
<dbReference type="SMART" id="SM01016">
    <property type="entry name" value="Arg_tRNA_synt_N"/>
    <property type="match status" value="1"/>
</dbReference>
<evidence type="ECO:0000256" key="8">
    <source>
        <dbReference type="HAMAP-Rule" id="MF_00123"/>
    </source>
</evidence>
<keyword evidence="2 8" id="KW-0436">Ligase</keyword>
<feature type="domain" description="DALR anticodon binding" evidence="10">
    <location>
        <begin position="454"/>
        <end position="570"/>
    </location>
</feature>
<comment type="similarity">
    <text evidence="1 8 9">Belongs to the class-I aminoacyl-tRNA synthetase family.</text>
</comment>
<dbReference type="Proteomes" id="UP000176501">
    <property type="component" value="Unassembled WGS sequence"/>
</dbReference>
<dbReference type="Pfam" id="PF05746">
    <property type="entry name" value="DALR_1"/>
    <property type="match status" value="1"/>
</dbReference>
<dbReference type="InterPro" id="IPR036695">
    <property type="entry name" value="Arg-tRNA-synth_N_sf"/>
</dbReference>
<protein>
    <recommendedName>
        <fullName evidence="8">Arginine--tRNA ligase</fullName>
        <ecNumber evidence="8">6.1.1.19</ecNumber>
    </recommendedName>
    <alternativeName>
        <fullName evidence="8">Arginyl-tRNA synthetase</fullName>
        <shortName evidence="8">ArgRS</shortName>
    </alternativeName>
</protein>
<keyword evidence="5 8" id="KW-0648">Protein biosynthesis</keyword>
<dbReference type="Gene3D" id="3.30.1360.70">
    <property type="entry name" value="Arginyl tRNA synthetase N-terminal domain"/>
    <property type="match status" value="1"/>
</dbReference>
<dbReference type="AlphaFoldDB" id="A0A1F7WB19"/>
<feature type="domain" description="Arginyl tRNA synthetase N-terminal" evidence="11">
    <location>
        <begin position="9"/>
        <end position="87"/>
    </location>
</feature>
<comment type="subcellular location">
    <subcellularLocation>
        <location evidence="8">Cytoplasm</location>
    </subcellularLocation>
</comment>
<comment type="caution">
    <text evidence="12">The sequence shown here is derived from an EMBL/GenBank/DDBJ whole genome shotgun (WGS) entry which is preliminary data.</text>
</comment>
<dbReference type="GO" id="GO:0005524">
    <property type="term" value="F:ATP binding"/>
    <property type="evidence" value="ECO:0007669"/>
    <property type="project" value="UniProtKB-UniRule"/>
</dbReference>
<dbReference type="Gene3D" id="3.40.50.620">
    <property type="entry name" value="HUPs"/>
    <property type="match status" value="1"/>
</dbReference>
<dbReference type="EMBL" id="MGFE01000008">
    <property type="protein sequence ID" value="OGL99284.1"/>
    <property type="molecule type" value="Genomic_DNA"/>
</dbReference>
<dbReference type="Pfam" id="PF03485">
    <property type="entry name" value="Arg_tRNA_synt_N"/>
    <property type="match status" value="1"/>
</dbReference>
<dbReference type="GO" id="GO:0005737">
    <property type="term" value="C:cytoplasm"/>
    <property type="evidence" value="ECO:0007669"/>
    <property type="project" value="UniProtKB-SubCell"/>
</dbReference>
<dbReference type="InterPro" id="IPR005148">
    <property type="entry name" value="Arg-tRNA-synth_N"/>
</dbReference>
<dbReference type="NCBIfam" id="TIGR00456">
    <property type="entry name" value="argS"/>
    <property type="match status" value="1"/>
</dbReference>
<feature type="short sequence motif" description="'HIGH' region" evidence="8">
    <location>
        <begin position="125"/>
        <end position="135"/>
    </location>
</feature>
<dbReference type="HAMAP" id="MF_00123">
    <property type="entry name" value="Arg_tRNA_synth"/>
    <property type="match status" value="1"/>
</dbReference>
<dbReference type="InterPro" id="IPR009080">
    <property type="entry name" value="tRNAsynth_Ia_anticodon-bd"/>
</dbReference>
<evidence type="ECO:0000256" key="9">
    <source>
        <dbReference type="RuleBase" id="RU363038"/>
    </source>
</evidence>
<evidence type="ECO:0000256" key="3">
    <source>
        <dbReference type="ARBA" id="ARBA00022741"/>
    </source>
</evidence>
<dbReference type="SUPFAM" id="SSF55190">
    <property type="entry name" value="Arginyl-tRNA synthetase (ArgRS), N-terminal 'additional' domain"/>
    <property type="match status" value="1"/>
</dbReference>
<dbReference type="GO" id="GO:0004814">
    <property type="term" value="F:arginine-tRNA ligase activity"/>
    <property type="evidence" value="ECO:0007669"/>
    <property type="project" value="UniProtKB-UniRule"/>
</dbReference>
<dbReference type="InterPro" id="IPR001278">
    <property type="entry name" value="Arg-tRNA-ligase"/>
</dbReference>
<organism evidence="12 13">
    <name type="scientific">Candidatus Uhrbacteria bacterium RIFOXYB2_FULL_57_15</name>
    <dbReference type="NCBI Taxonomy" id="1802422"/>
    <lineage>
        <taxon>Bacteria</taxon>
        <taxon>Candidatus Uhriibacteriota</taxon>
    </lineage>
</organism>
<dbReference type="PRINTS" id="PR01038">
    <property type="entry name" value="TRNASYNTHARG"/>
</dbReference>
<gene>
    <name evidence="8" type="primary">argS</name>
    <name evidence="12" type="ORF">A2304_04660</name>
</gene>
<dbReference type="GO" id="GO:0006420">
    <property type="term" value="P:arginyl-tRNA aminoacylation"/>
    <property type="evidence" value="ECO:0007669"/>
    <property type="project" value="UniProtKB-UniRule"/>
</dbReference>
<evidence type="ECO:0000256" key="7">
    <source>
        <dbReference type="ARBA" id="ARBA00049339"/>
    </source>
</evidence>
<dbReference type="SUPFAM" id="SSF47323">
    <property type="entry name" value="Anticodon-binding domain of a subclass of class I aminoacyl-tRNA synthetases"/>
    <property type="match status" value="1"/>
</dbReference>
<name>A0A1F7WB19_9BACT</name>
<dbReference type="FunFam" id="1.10.730.10:FF:000006">
    <property type="entry name" value="Arginyl-tRNA synthetase 2, mitochondrial"/>
    <property type="match status" value="1"/>
</dbReference>
<proteinExistence type="inferred from homology"/>
<dbReference type="SUPFAM" id="SSF52374">
    <property type="entry name" value="Nucleotidylyl transferase"/>
    <property type="match status" value="1"/>
</dbReference>
<evidence type="ECO:0000256" key="1">
    <source>
        <dbReference type="ARBA" id="ARBA00005594"/>
    </source>
</evidence>
<comment type="subunit">
    <text evidence="8">Monomer.</text>
</comment>
<keyword evidence="3 8" id="KW-0547">Nucleotide-binding</keyword>